<dbReference type="InterPro" id="IPR044730">
    <property type="entry name" value="RNase_H-like_dom_plant"/>
</dbReference>
<dbReference type="Gramene" id="AET5Gv20044300.1">
    <property type="protein sequence ID" value="AET5Gv20044300.1"/>
    <property type="gene ID" value="AET5Gv20044300"/>
</dbReference>
<evidence type="ECO:0000313" key="3">
    <source>
        <dbReference type="Proteomes" id="UP000015105"/>
    </source>
</evidence>
<reference evidence="2" key="5">
    <citation type="journal article" date="2021" name="G3 (Bethesda)">
        <title>Aegilops tauschii genome assembly Aet v5.0 features greater sequence contiguity and improved annotation.</title>
        <authorList>
            <person name="Wang L."/>
            <person name="Zhu T."/>
            <person name="Rodriguez J.C."/>
            <person name="Deal K.R."/>
            <person name="Dubcovsky J."/>
            <person name="McGuire P.E."/>
            <person name="Lux T."/>
            <person name="Spannagl M."/>
            <person name="Mayer K.F.X."/>
            <person name="Baldrich P."/>
            <person name="Meyers B.C."/>
            <person name="Huo N."/>
            <person name="Gu Y.Q."/>
            <person name="Zhou H."/>
            <person name="Devos K.M."/>
            <person name="Bennetzen J.L."/>
            <person name="Unver T."/>
            <person name="Budak H."/>
            <person name="Gulick P.J."/>
            <person name="Galiba G."/>
            <person name="Kalapos B."/>
            <person name="Nelson D.R."/>
            <person name="Li P."/>
            <person name="You F.M."/>
            <person name="Luo M.C."/>
            <person name="Dvorak J."/>
        </authorList>
    </citation>
    <scope>NUCLEOTIDE SEQUENCE [LARGE SCALE GENOMIC DNA]</scope>
    <source>
        <strain evidence="2">cv. AL8/78</strain>
    </source>
</reference>
<dbReference type="GO" id="GO:0003676">
    <property type="term" value="F:nucleic acid binding"/>
    <property type="evidence" value="ECO:0007669"/>
    <property type="project" value="InterPro"/>
</dbReference>
<dbReference type="STRING" id="200361.A0A453JGP9"/>
<reference evidence="2" key="3">
    <citation type="journal article" date="2017" name="Nature">
        <title>Genome sequence of the progenitor of the wheat D genome Aegilops tauschii.</title>
        <authorList>
            <person name="Luo M.C."/>
            <person name="Gu Y.Q."/>
            <person name="Puiu D."/>
            <person name="Wang H."/>
            <person name="Twardziok S.O."/>
            <person name="Deal K.R."/>
            <person name="Huo N."/>
            <person name="Zhu T."/>
            <person name="Wang L."/>
            <person name="Wang Y."/>
            <person name="McGuire P.E."/>
            <person name="Liu S."/>
            <person name="Long H."/>
            <person name="Ramasamy R.K."/>
            <person name="Rodriguez J.C."/>
            <person name="Van S.L."/>
            <person name="Yuan L."/>
            <person name="Wang Z."/>
            <person name="Xia Z."/>
            <person name="Xiao L."/>
            <person name="Anderson O.D."/>
            <person name="Ouyang S."/>
            <person name="Liang Y."/>
            <person name="Zimin A.V."/>
            <person name="Pertea G."/>
            <person name="Qi P."/>
            <person name="Bennetzen J.L."/>
            <person name="Dai X."/>
            <person name="Dawson M.W."/>
            <person name="Muller H.G."/>
            <person name="Kugler K."/>
            <person name="Rivarola-Duarte L."/>
            <person name="Spannagl M."/>
            <person name="Mayer K.F.X."/>
            <person name="Lu F.H."/>
            <person name="Bevan M.W."/>
            <person name="Leroy P."/>
            <person name="Li P."/>
            <person name="You F.M."/>
            <person name="Sun Q."/>
            <person name="Liu Z."/>
            <person name="Lyons E."/>
            <person name="Wicker T."/>
            <person name="Salzberg S.L."/>
            <person name="Devos K.M."/>
            <person name="Dvorak J."/>
        </authorList>
    </citation>
    <scope>NUCLEOTIDE SEQUENCE [LARGE SCALE GENOMIC DNA]</scope>
    <source>
        <strain evidence="2">cv. AL8/78</strain>
    </source>
</reference>
<dbReference type="GO" id="GO:0004523">
    <property type="term" value="F:RNA-DNA hybrid ribonuclease activity"/>
    <property type="evidence" value="ECO:0007669"/>
    <property type="project" value="InterPro"/>
</dbReference>
<sequence length="196" mass="21614">MEKGEMVLMEGHEIHKRATKTTTPIPAKPSNKWCRPQTGWNKLNIDGAFKEEDGTGGTDMIPQDNTCAIVFASSRFLPRRSSAMEVETAACAEGISFALEWSAEPFILETNCAVAANMIHDDAVNRSPVAATVVEIKALLRSGREHAISHVFRGQNIVAHALSQLIRRINTRTAAWIRHGPDVIRKLCQNDCNIVP</sequence>
<dbReference type="InterPro" id="IPR002156">
    <property type="entry name" value="RNaseH_domain"/>
</dbReference>
<reference evidence="3" key="1">
    <citation type="journal article" date="2014" name="Science">
        <title>Ancient hybridizations among the ancestral genomes of bread wheat.</title>
        <authorList>
            <consortium name="International Wheat Genome Sequencing Consortium,"/>
            <person name="Marcussen T."/>
            <person name="Sandve S.R."/>
            <person name="Heier L."/>
            <person name="Spannagl M."/>
            <person name="Pfeifer M."/>
            <person name="Jakobsen K.S."/>
            <person name="Wulff B.B."/>
            <person name="Steuernagel B."/>
            <person name="Mayer K.F."/>
            <person name="Olsen O.A."/>
        </authorList>
    </citation>
    <scope>NUCLEOTIDE SEQUENCE [LARGE SCALE GENOMIC DNA]</scope>
    <source>
        <strain evidence="3">cv. AL8/78</strain>
    </source>
</reference>
<dbReference type="PANTHER" id="PTHR47723">
    <property type="entry name" value="OS05G0353850 PROTEIN"/>
    <property type="match status" value="1"/>
</dbReference>
<name>A0A453JGP9_AEGTS</name>
<dbReference type="Proteomes" id="UP000015105">
    <property type="component" value="Chromosome 5D"/>
</dbReference>
<dbReference type="SUPFAM" id="SSF53098">
    <property type="entry name" value="Ribonuclease H-like"/>
    <property type="match status" value="1"/>
</dbReference>
<dbReference type="Pfam" id="PF13456">
    <property type="entry name" value="RVT_3"/>
    <property type="match status" value="1"/>
</dbReference>
<dbReference type="InterPro" id="IPR053151">
    <property type="entry name" value="RNase_H-like"/>
</dbReference>
<feature type="domain" description="RNase H type-1" evidence="1">
    <location>
        <begin position="44"/>
        <end position="164"/>
    </location>
</feature>
<dbReference type="InterPro" id="IPR036397">
    <property type="entry name" value="RNaseH_sf"/>
</dbReference>
<dbReference type="CDD" id="cd06222">
    <property type="entry name" value="RNase_H_like"/>
    <property type="match status" value="1"/>
</dbReference>
<dbReference type="PANTHER" id="PTHR47723:SF24">
    <property type="entry name" value="RNASE H TYPE-1 DOMAIN-CONTAINING PROTEIN"/>
    <property type="match status" value="1"/>
</dbReference>
<dbReference type="InterPro" id="IPR012337">
    <property type="entry name" value="RNaseH-like_sf"/>
</dbReference>
<reference evidence="3" key="2">
    <citation type="journal article" date="2017" name="Nat. Plants">
        <title>The Aegilops tauschii genome reveals multiple impacts of transposons.</title>
        <authorList>
            <person name="Zhao G."/>
            <person name="Zou C."/>
            <person name="Li K."/>
            <person name="Wang K."/>
            <person name="Li T."/>
            <person name="Gao L."/>
            <person name="Zhang X."/>
            <person name="Wang H."/>
            <person name="Yang Z."/>
            <person name="Liu X."/>
            <person name="Jiang W."/>
            <person name="Mao L."/>
            <person name="Kong X."/>
            <person name="Jiao Y."/>
            <person name="Jia J."/>
        </authorList>
    </citation>
    <scope>NUCLEOTIDE SEQUENCE [LARGE SCALE GENOMIC DNA]</scope>
    <source>
        <strain evidence="3">cv. AL8/78</strain>
    </source>
</reference>
<protein>
    <recommendedName>
        <fullName evidence="1">RNase H type-1 domain-containing protein</fullName>
    </recommendedName>
</protein>
<accession>A0A453JGP9</accession>
<dbReference type="Gene3D" id="3.30.420.10">
    <property type="entry name" value="Ribonuclease H-like superfamily/Ribonuclease H"/>
    <property type="match status" value="1"/>
</dbReference>
<keyword evidence="3" id="KW-1185">Reference proteome</keyword>
<evidence type="ECO:0000313" key="2">
    <source>
        <dbReference type="EnsemblPlants" id="AET5Gv20044300.1"/>
    </source>
</evidence>
<proteinExistence type="predicted"/>
<dbReference type="AlphaFoldDB" id="A0A453JGP9"/>
<reference evidence="2" key="4">
    <citation type="submission" date="2019-03" db="UniProtKB">
        <authorList>
            <consortium name="EnsemblPlants"/>
        </authorList>
    </citation>
    <scope>IDENTIFICATION</scope>
</reference>
<organism evidence="2 3">
    <name type="scientific">Aegilops tauschii subsp. strangulata</name>
    <name type="common">Goatgrass</name>
    <dbReference type="NCBI Taxonomy" id="200361"/>
    <lineage>
        <taxon>Eukaryota</taxon>
        <taxon>Viridiplantae</taxon>
        <taxon>Streptophyta</taxon>
        <taxon>Embryophyta</taxon>
        <taxon>Tracheophyta</taxon>
        <taxon>Spermatophyta</taxon>
        <taxon>Magnoliopsida</taxon>
        <taxon>Liliopsida</taxon>
        <taxon>Poales</taxon>
        <taxon>Poaceae</taxon>
        <taxon>BOP clade</taxon>
        <taxon>Pooideae</taxon>
        <taxon>Triticodae</taxon>
        <taxon>Triticeae</taxon>
        <taxon>Triticinae</taxon>
        <taxon>Aegilops</taxon>
    </lineage>
</organism>
<evidence type="ECO:0000259" key="1">
    <source>
        <dbReference type="Pfam" id="PF13456"/>
    </source>
</evidence>
<dbReference type="EnsemblPlants" id="AET5Gv20044300.1">
    <property type="protein sequence ID" value="AET5Gv20044300.1"/>
    <property type="gene ID" value="AET5Gv20044300"/>
</dbReference>